<dbReference type="RefSeq" id="XP_035350262.1">
    <property type="nucleotide sequence ID" value="XM_035494369.1"/>
</dbReference>
<keyword evidence="1" id="KW-0732">Signal</keyword>
<feature type="signal peptide" evidence="1">
    <location>
        <begin position="1"/>
        <end position="26"/>
    </location>
</feature>
<accession>A0A7H8RDM1</accession>
<keyword evidence="3" id="KW-1185">Reference proteome</keyword>
<dbReference type="AlphaFoldDB" id="A0A7H8RDM1"/>
<evidence type="ECO:0008006" key="4">
    <source>
        <dbReference type="Google" id="ProtNLM"/>
    </source>
</evidence>
<sequence>MQDLRPLKTLTLFLLLILSSHTVSLSSCITNCIARYPENSACTGSESGQALADCTCATFNGYNDQLLVCARGCPSTDVAAFATNIPTECRSTLLPGVSATATATSEMASATATVATGEAQMNQNPVGLSVVVVVTAIINVYAL</sequence>
<dbReference type="PROSITE" id="PS51257">
    <property type="entry name" value="PROKAR_LIPOPROTEIN"/>
    <property type="match status" value="1"/>
</dbReference>
<evidence type="ECO:0000256" key="1">
    <source>
        <dbReference type="SAM" id="SignalP"/>
    </source>
</evidence>
<evidence type="ECO:0000313" key="3">
    <source>
        <dbReference type="Proteomes" id="UP000509510"/>
    </source>
</evidence>
<organism evidence="2 3">
    <name type="scientific">Talaromyces rugulosus</name>
    <name type="common">Penicillium rugulosum</name>
    <dbReference type="NCBI Taxonomy" id="121627"/>
    <lineage>
        <taxon>Eukaryota</taxon>
        <taxon>Fungi</taxon>
        <taxon>Dikarya</taxon>
        <taxon>Ascomycota</taxon>
        <taxon>Pezizomycotina</taxon>
        <taxon>Eurotiomycetes</taxon>
        <taxon>Eurotiomycetidae</taxon>
        <taxon>Eurotiales</taxon>
        <taxon>Trichocomaceae</taxon>
        <taxon>Talaromyces</taxon>
        <taxon>Talaromyces sect. Islandici</taxon>
    </lineage>
</organism>
<gene>
    <name evidence="2" type="ORF">TRUGW13939_11261</name>
</gene>
<feature type="chain" id="PRO_5028887101" description="Extracellular membrane protein CFEM domain-containing protein" evidence="1">
    <location>
        <begin position="27"/>
        <end position="143"/>
    </location>
</feature>
<proteinExistence type="predicted"/>
<dbReference type="OrthoDB" id="3562634at2759"/>
<dbReference type="KEGG" id="trg:TRUGW13939_11261"/>
<dbReference type="Proteomes" id="UP000509510">
    <property type="component" value="Chromosome VI"/>
</dbReference>
<protein>
    <recommendedName>
        <fullName evidence="4">Extracellular membrane protein CFEM domain-containing protein</fullName>
    </recommendedName>
</protein>
<dbReference type="EMBL" id="CP055903">
    <property type="protein sequence ID" value="QKX64088.1"/>
    <property type="molecule type" value="Genomic_DNA"/>
</dbReference>
<evidence type="ECO:0000313" key="2">
    <source>
        <dbReference type="EMBL" id="QKX64088.1"/>
    </source>
</evidence>
<dbReference type="GeneID" id="55998739"/>
<reference evidence="3" key="1">
    <citation type="submission" date="2020-06" db="EMBL/GenBank/DDBJ databases">
        <title>A chromosome-scale genome assembly of Talaromyces rugulosus W13939.</title>
        <authorList>
            <person name="Wang B."/>
            <person name="Guo L."/>
            <person name="Ye K."/>
            <person name="Wang L."/>
        </authorList>
    </citation>
    <scope>NUCLEOTIDE SEQUENCE [LARGE SCALE GENOMIC DNA]</scope>
    <source>
        <strain evidence="3">W13939</strain>
    </source>
</reference>
<name>A0A7H8RDM1_TALRU</name>